<dbReference type="GO" id="GO:0008270">
    <property type="term" value="F:zinc ion binding"/>
    <property type="evidence" value="ECO:0007669"/>
    <property type="project" value="UniProtKB-KW"/>
</dbReference>
<sequence>MADPFKKYLTKPHSILIGANILSAVILLADGRVVRARDLTTANIGPTVLHDEALKTAIRQLRTPLPDGPRDSTSNVVTSGSSSQAQNLMTQTSTEKEGGADTDLSINANTRTATHQNTSRRPSGRGRAHTLVCVHCNKGFSRNDTVRLHLINTHYKKETPGITDEEAQAKSRQEAP</sequence>
<keyword evidence="6" id="KW-1185">Reference proteome</keyword>
<evidence type="ECO:0000313" key="5">
    <source>
        <dbReference type="EMBL" id="KAK1839539.1"/>
    </source>
</evidence>
<comment type="caution">
    <text evidence="5">The sequence shown here is derived from an EMBL/GenBank/DDBJ whole genome shotgun (WGS) entry which is preliminary data.</text>
</comment>
<evidence type="ECO:0000256" key="2">
    <source>
        <dbReference type="SAM" id="MobiDB-lite"/>
    </source>
</evidence>
<keyword evidence="3" id="KW-0812">Transmembrane</keyword>
<dbReference type="AlphaFoldDB" id="A0AAD9A5R6"/>
<name>A0AAD9A5R6_9PEZI</name>
<dbReference type="Proteomes" id="UP001243330">
    <property type="component" value="Unassembled WGS sequence"/>
</dbReference>
<dbReference type="PROSITE" id="PS00028">
    <property type="entry name" value="ZINC_FINGER_C2H2_1"/>
    <property type="match status" value="1"/>
</dbReference>
<feature type="transmembrane region" description="Helical" evidence="3">
    <location>
        <begin position="12"/>
        <end position="29"/>
    </location>
</feature>
<evidence type="ECO:0000313" key="6">
    <source>
        <dbReference type="Proteomes" id="UP001243330"/>
    </source>
</evidence>
<feature type="region of interest" description="Disordered" evidence="2">
    <location>
        <begin position="62"/>
        <end position="126"/>
    </location>
</feature>
<keyword evidence="1" id="KW-0479">Metal-binding</keyword>
<dbReference type="EMBL" id="JAQOWY010000659">
    <property type="protein sequence ID" value="KAK1839539.1"/>
    <property type="molecule type" value="Genomic_DNA"/>
</dbReference>
<feature type="compositionally biased region" description="Polar residues" evidence="2">
    <location>
        <begin position="84"/>
        <end position="93"/>
    </location>
</feature>
<feature type="domain" description="C2H2-type" evidence="4">
    <location>
        <begin position="131"/>
        <end position="159"/>
    </location>
</feature>
<evidence type="ECO:0000256" key="3">
    <source>
        <dbReference type="SAM" id="Phobius"/>
    </source>
</evidence>
<reference evidence="5" key="1">
    <citation type="submission" date="2023-01" db="EMBL/GenBank/DDBJ databases">
        <title>Colletotrichum chrysophilum M932 genome sequence.</title>
        <authorList>
            <person name="Baroncelli R."/>
        </authorList>
    </citation>
    <scope>NUCLEOTIDE SEQUENCE</scope>
    <source>
        <strain evidence="5">M932</strain>
    </source>
</reference>
<protein>
    <recommendedName>
        <fullName evidence="4">C2H2-type domain-containing protein</fullName>
    </recommendedName>
</protein>
<dbReference type="InterPro" id="IPR013087">
    <property type="entry name" value="Znf_C2H2_type"/>
</dbReference>
<proteinExistence type="predicted"/>
<evidence type="ECO:0000256" key="1">
    <source>
        <dbReference type="PROSITE-ProRule" id="PRU00042"/>
    </source>
</evidence>
<feature type="compositionally biased region" description="Polar residues" evidence="2">
    <location>
        <begin position="104"/>
        <end position="121"/>
    </location>
</feature>
<gene>
    <name evidence="5" type="ORF">CCHR01_17840</name>
</gene>
<organism evidence="5 6">
    <name type="scientific">Colletotrichum chrysophilum</name>
    <dbReference type="NCBI Taxonomy" id="1836956"/>
    <lineage>
        <taxon>Eukaryota</taxon>
        <taxon>Fungi</taxon>
        <taxon>Dikarya</taxon>
        <taxon>Ascomycota</taxon>
        <taxon>Pezizomycotina</taxon>
        <taxon>Sordariomycetes</taxon>
        <taxon>Hypocreomycetidae</taxon>
        <taxon>Glomerellales</taxon>
        <taxon>Glomerellaceae</taxon>
        <taxon>Colletotrichum</taxon>
        <taxon>Colletotrichum gloeosporioides species complex</taxon>
    </lineage>
</organism>
<keyword evidence="3" id="KW-1133">Transmembrane helix</keyword>
<keyword evidence="1" id="KW-0862">Zinc</keyword>
<evidence type="ECO:0000259" key="4">
    <source>
        <dbReference type="PROSITE" id="PS50157"/>
    </source>
</evidence>
<dbReference type="PROSITE" id="PS50157">
    <property type="entry name" value="ZINC_FINGER_C2H2_2"/>
    <property type="match status" value="1"/>
</dbReference>
<keyword evidence="3" id="KW-0472">Membrane</keyword>
<accession>A0AAD9A5R6</accession>
<feature type="compositionally biased region" description="Low complexity" evidence="2">
    <location>
        <begin position="72"/>
        <end position="83"/>
    </location>
</feature>
<keyword evidence="1" id="KW-0863">Zinc-finger</keyword>